<evidence type="ECO:0000313" key="2">
    <source>
        <dbReference type="Proteomes" id="UP001157418"/>
    </source>
</evidence>
<keyword evidence="2" id="KW-1185">Reference proteome</keyword>
<accession>A0AAU9PJM5</accession>
<protein>
    <submittedName>
        <fullName evidence="1">Uncharacterized protein</fullName>
    </submittedName>
</protein>
<dbReference type="AlphaFoldDB" id="A0AAU9PJM5"/>
<dbReference type="Proteomes" id="UP001157418">
    <property type="component" value="Unassembled WGS sequence"/>
</dbReference>
<dbReference type="EMBL" id="CAKMRJ010005634">
    <property type="protein sequence ID" value="CAH1450421.1"/>
    <property type="molecule type" value="Genomic_DNA"/>
</dbReference>
<reference evidence="1 2" key="1">
    <citation type="submission" date="2022-01" db="EMBL/GenBank/DDBJ databases">
        <authorList>
            <person name="Xiong W."/>
            <person name="Schranz E."/>
        </authorList>
    </citation>
    <scope>NUCLEOTIDE SEQUENCE [LARGE SCALE GENOMIC DNA]</scope>
</reference>
<sequence length="135" mass="14911">MSTVVSGGRIVEIGDGMWWWWRWGRVVGGGGGGVRLFNFSGPPLRAPDRRWNCHISAVGHLTVGPLLKASFLRSLGICFTYSSHLNHLSYLVSSDLDLKLKAPDLVRGLHDTDQESGEMSTRMKCCRAGGKIREI</sequence>
<name>A0AAU9PJM5_9ASTR</name>
<comment type="caution">
    <text evidence="1">The sequence shown here is derived from an EMBL/GenBank/DDBJ whole genome shotgun (WGS) entry which is preliminary data.</text>
</comment>
<organism evidence="1 2">
    <name type="scientific">Lactuca virosa</name>
    <dbReference type="NCBI Taxonomy" id="75947"/>
    <lineage>
        <taxon>Eukaryota</taxon>
        <taxon>Viridiplantae</taxon>
        <taxon>Streptophyta</taxon>
        <taxon>Embryophyta</taxon>
        <taxon>Tracheophyta</taxon>
        <taxon>Spermatophyta</taxon>
        <taxon>Magnoliopsida</taxon>
        <taxon>eudicotyledons</taxon>
        <taxon>Gunneridae</taxon>
        <taxon>Pentapetalae</taxon>
        <taxon>asterids</taxon>
        <taxon>campanulids</taxon>
        <taxon>Asterales</taxon>
        <taxon>Asteraceae</taxon>
        <taxon>Cichorioideae</taxon>
        <taxon>Cichorieae</taxon>
        <taxon>Lactucinae</taxon>
        <taxon>Lactuca</taxon>
    </lineage>
</organism>
<proteinExistence type="predicted"/>
<evidence type="ECO:0000313" key="1">
    <source>
        <dbReference type="EMBL" id="CAH1450421.1"/>
    </source>
</evidence>
<gene>
    <name evidence="1" type="ORF">LVIROSA_LOCUS35847</name>
</gene>